<keyword evidence="2" id="KW-1185">Reference proteome</keyword>
<dbReference type="Gene3D" id="2.30.110.10">
    <property type="entry name" value="Electron Transport, Fmn-binding Protein, Chain A"/>
    <property type="match status" value="1"/>
</dbReference>
<protein>
    <submittedName>
        <fullName evidence="1">Flavin-nucleotide-binding protein</fullName>
    </submittedName>
</protein>
<sequence>MPAGQYGHVLRPSRYAERVNDDRAAIHAVLDEALVCHVGLVVAGRPHVIPTLHVRVRDSLYIHGSTAARLLVSARPAPLPLCVTVSLLDGLVLARSAFHHSLNYRSVVIHGDARLVDTVEEKTQVLAALVDRVGVGRSQQCRPPTSRELAATAVLALSLDDESTDVALKRRTGPPSDDEADLTLDYWTGVVPVRLTAGTPQPACDIPLPGGLAPSLT</sequence>
<proteinExistence type="predicted"/>
<accession>A0ABR5F0Z0</accession>
<dbReference type="Pfam" id="PF12900">
    <property type="entry name" value="Pyridox_ox_2"/>
    <property type="match status" value="1"/>
</dbReference>
<name>A0ABR5F0Z0_9ACTN</name>
<gene>
    <name evidence="1" type="ORF">FrCorBMG51_18625</name>
</gene>
<dbReference type="PANTHER" id="PTHR34071:SF2">
    <property type="entry name" value="FLAVIN-NUCLEOTIDE-BINDING PROTEIN"/>
    <property type="match status" value="1"/>
</dbReference>
<dbReference type="SUPFAM" id="SSF50475">
    <property type="entry name" value="FMN-binding split barrel"/>
    <property type="match status" value="1"/>
</dbReference>
<dbReference type="Proteomes" id="UP000035425">
    <property type="component" value="Unassembled WGS sequence"/>
</dbReference>
<evidence type="ECO:0000313" key="1">
    <source>
        <dbReference type="EMBL" id="KLL10340.1"/>
    </source>
</evidence>
<dbReference type="PANTHER" id="PTHR34071">
    <property type="entry name" value="5-NITROIMIDAZOLE ANTIBIOTICS RESISTANCE PROTEIN, NIMA-FAMILY-RELATED PROTEIN-RELATED"/>
    <property type="match status" value="1"/>
</dbReference>
<reference evidence="1 2" key="1">
    <citation type="submission" date="2014-12" db="EMBL/GenBank/DDBJ databases">
        <title>Frankia sp. BMG5.1 draft genome.</title>
        <authorList>
            <person name="Gtari M."/>
            <person name="Ghodhbane-Gtari F."/>
            <person name="Nouioui I."/>
            <person name="Ktari A."/>
            <person name="Hezbri K."/>
            <person name="Mimouni W."/>
            <person name="Sbissi I."/>
            <person name="Ayari A."/>
            <person name="Yamanaka T."/>
            <person name="Normand P."/>
            <person name="Tisa L.S."/>
            <person name="Boudabous A."/>
        </authorList>
    </citation>
    <scope>NUCLEOTIDE SEQUENCE [LARGE SCALE GENOMIC DNA]</scope>
    <source>
        <strain evidence="1 2">BMG5.1</strain>
    </source>
</reference>
<organism evidence="1 2">
    <name type="scientific">Protofrankia coriariae</name>
    <dbReference type="NCBI Taxonomy" id="1562887"/>
    <lineage>
        <taxon>Bacteria</taxon>
        <taxon>Bacillati</taxon>
        <taxon>Actinomycetota</taxon>
        <taxon>Actinomycetes</taxon>
        <taxon>Frankiales</taxon>
        <taxon>Frankiaceae</taxon>
        <taxon>Protofrankia</taxon>
    </lineage>
</organism>
<evidence type="ECO:0000313" key="2">
    <source>
        <dbReference type="Proteomes" id="UP000035425"/>
    </source>
</evidence>
<dbReference type="EMBL" id="JWIO01000035">
    <property type="protein sequence ID" value="KLL10340.1"/>
    <property type="molecule type" value="Genomic_DNA"/>
</dbReference>
<dbReference type="InterPro" id="IPR024747">
    <property type="entry name" value="Pyridox_Oxase-rel"/>
</dbReference>
<comment type="caution">
    <text evidence="1">The sequence shown here is derived from an EMBL/GenBank/DDBJ whole genome shotgun (WGS) entry which is preliminary data.</text>
</comment>
<dbReference type="InterPro" id="IPR012349">
    <property type="entry name" value="Split_barrel_FMN-bd"/>
</dbReference>